<sequence length="519" mass="56867">MRLVKVFSLIFILLNTEISIAGTKKINDKTDSSSSKLTAADTQKIRDLLKQVNELKEEVNKETNTQNKPKNNQQFATYNSKVNNYIPEGKNYLDLETNQIRNATSQDIASNITENSSIEDDFNNNKNALSANGGPGIDVNGTAAITTKGEVTYLGSYSGNNTIPIGMISSNLFASTLLGQRERFDDYSIFFGGYIEADAQAWFGSEISRANGMSNFPSNGQNIYLTNSKLYFLSNLGHYVTAQFDFDTDETGSFGLGNAFVMFGNLDTSPFFVTAGRSKLSVGVYGGGGPWTSGIIDEFLSPDKVTNVSFNYKDETFNANISVFGSDDKRANFSTALFYADTFSENLSAGFNIGYVYNIAGAGNGGIQNFLQNIDRENDNVGVLNFDGNISYAMLGGIWQLQGGWSATTHKEDFNGDGNNVNTGAWYTGLAYALNLGGRNTNFNITYGESYNAAQVPMPLSNASPTFGQTISGIKRQFIASAQRAYFDDNVLFGPEYSYQRLYNDEHMNTLTLDLSVYI</sequence>
<dbReference type="KEGG" id="fad:CDH04_00860"/>
<feature type="coiled-coil region" evidence="1">
    <location>
        <begin position="38"/>
        <end position="65"/>
    </location>
</feature>
<evidence type="ECO:0000313" key="2">
    <source>
        <dbReference type="EMBL" id="AXA33053.1"/>
    </source>
</evidence>
<accession>A0A2Z4XXA4</accession>
<proteinExistence type="predicted"/>
<reference evidence="3 5" key="2">
    <citation type="submission" date="2019-08" db="EMBL/GenBank/DDBJ databases">
        <title>Complete genome sequences of Francisella adeliensis (FSC1325 and FSC1326).</title>
        <authorList>
            <person name="Ohrman C."/>
            <person name="Uneklint I."/>
            <person name="Vallesi A."/>
            <person name="Karlsson L."/>
            <person name="Sjodin A."/>
        </authorList>
    </citation>
    <scope>NUCLEOTIDE SEQUENCE [LARGE SCALE GENOMIC DNA]</scope>
    <source>
        <strain evidence="3 5">FSC1325</strain>
    </source>
</reference>
<keyword evidence="5" id="KW-1185">Reference proteome</keyword>
<dbReference type="EMBL" id="CP043424">
    <property type="protein sequence ID" value="QIW11280.1"/>
    <property type="molecule type" value="Genomic_DNA"/>
</dbReference>
<dbReference type="OrthoDB" id="5603191at2"/>
<evidence type="ECO:0000313" key="5">
    <source>
        <dbReference type="Proteomes" id="UP000681131"/>
    </source>
</evidence>
<dbReference type="InterPro" id="IPR021956">
    <property type="entry name" value="DUF3573"/>
</dbReference>
<dbReference type="Pfam" id="PF12097">
    <property type="entry name" value="DUF3573"/>
    <property type="match status" value="1"/>
</dbReference>
<dbReference type="Proteomes" id="UP000251120">
    <property type="component" value="Chromosome"/>
</dbReference>
<protein>
    <submittedName>
        <fullName evidence="3">DUF3573 domain-containing protein</fullName>
    </submittedName>
</protein>
<name>A0A2Z4XXA4_9GAMM</name>
<dbReference type="Proteomes" id="UP000681131">
    <property type="component" value="Chromosome"/>
</dbReference>
<reference evidence="2 4" key="1">
    <citation type="submission" date="2017-06" db="EMBL/GenBank/DDBJ databases">
        <title>Complete genome of Francisella adeliensis.</title>
        <authorList>
            <person name="Vallesi A."/>
            <person name="Sjodin A."/>
        </authorList>
    </citation>
    <scope>NUCLEOTIDE SEQUENCE [LARGE SCALE GENOMIC DNA]</scope>
    <source>
        <strain evidence="2 4">FDC440</strain>
    </source>
</reference>
<dbReference type="AlphaFoldDB" id="A0A2Z4XXA4"/>
<dbReference type="EMBL" id="CP021781">
    <property type="protein sequence ID" value="AXA33053.1"/>
    <property type="molecule type" value="Genomic_DNA"/>
</dbReference>
<organism evidence="2 4">
    <name type="scientific">Francisella adeliensis</name>
    <dbReference type="NCBI Taxonomy" id="2007306"/>
    <lineage>
        <taxon>Bacteria</taxon>
        <taxon>Pseudomonadati</taxon>
        <taxon>Pseudomonadota</taxon>
        <taxon>Gammaproteobacteria</taxon>
        <taxon>Thiotrichales</taxon>
        <taxon>Francisellaceae</taxon>
        <taxon>Francisella</taxon>
    </lineage>
</organism>
<evidence type="ECO:0000313" key="4">
    <source>
        <dbReference type="Proteomes" id="UP000251120"/>
    </source>
</evidence>
<gene>
    <name evidence="2" type="ORF">CDH04_00860</name>
    <name evidence="3" type="ORF">FZC43_00860</name>
</gene>
<keyword evidence="1" id="KW-0175">Coiled coil</keyword>
<dbReference type="RefSeq" id="WP_112869228.1">
    <property type="nucleotide sequence ID" value="NZ_CP021781.1"/>
</dbReference>
<evidence type="ECO:0000256" key="1">
    <source>
        <dbReference type="SAM" id="Coils"/>
    </source>
</evidence>
<evidence type="ECO:0000313" key="3">
    <source>
        <dbReference type="EMBL" id="QIW11280.1"/>
    </source>
</evidence>